<keyword evidence="1" id="KW-0812">Transmembrane</keyword>
<evidence type="ECO:0000313" key="2">
    <source>
        <dbReference type="EMBL" id="KKS42774.1"/>
    </source>
</evidence>
<keyword evidence="1" id="KW-1133">Transmembrane helix</keyword>
<dbReference type="AlphaFoldDB" id="A0A0G0Z1Y8"/>
<accession>A0A0G0Z1Y8</accession>
<reference evidence="2 3" key="1">
    <citation type="journal article" date="2015" name="Nature">
        <title>rRNA introns, odd ribosomes, and small enigmatic genomes across a large radiation of phyla.</title>
        <authorList>
            <person name="Brown C.T."/>
            <person name="Hug L.A."/>
            <person name="Thomas B.C."/>
            <person name="Sharon I."/>
            <person name="Castelle C.J."/>
            <person name="Singh A."/>
            <person name="Wilkins M.J."/>
            <person name="Williams K.H."/>
            <person name="Banfield J.F."/>
        </authorList>
    </citation>
    <scope>NUCLEOTIDE SEQUENCE [LARGE SCALE GENOMIC DNA]</scope>
</reference>
<comment type="caution">
    <text evidence="2">The sequence shown here is derived from an EMBL/GenBank/DDBJ whole genome shotgun (WGS) entry which is preliminary data.</text>
</comment>
<proteinExistence type="predicted"/>
<dbReference type="Proteomes" id="UP000033854">
    <property type="component" value="Unassembled WGS sequence"/>
</dbReference>
<evidence type="ECO:0000313" key="3">
    <source>
        <dbReference type="Proteomes" id="UP000033854"/>
    </source>
</evidence>
<organism evidence="2 3">
    <name type="scientific">Candidatus Collierbacteria bacterium GW2011_GWA2_42_17</name>
    <dbReference type="NCBI Taxonomy" id="1618378"/>
    <lineage>
        <taxon>Bacteria</taxon>
        <taxon>Candidatus Collieribacteriota</taxon>
    </lineage>
</organism>
<gene>
    <name evidence="2" type="ORF">UV06_C0006G0044</name>
</gene>
<protein>
    <recommendedName>
        <fullName evidence="4">PsbP C-terminal domain-containing protein</fullName>
    </recommendedName>
</protein>
<evidence type="ECO:0008006" key="4">
    <source>
        <dbReference type="Google" id="ProtNLM"/>
    </source>
</evidence>
<feature type="transmembrane region" description="Helical" evidence="1">
    <location>
        <begin position="6"/>
        <end position="28"/>
    </location>
</feature>
<keyword evidence="1" id="KW-0472">Membrane</keyword>
<name>A0A0G0Z1Y8_9BACT</name>
<sequence>MCNINYTMNFIFVLVFSLLVTVSVGTLVKRVNFQKKSELVSPLVVDTNITPQPEIMGSKSNSSVFGWPTFINNYYGYKIKHPLDVSIKNRKNGNIDLQKSGSINLSITQDILAENDTVNTMIEKAITKRKNELKDKFTLVNSISPIALGSVTAQTYTSSENEKNITYYYIPREDNKYLLVINQTPSNNNADYLISEDIIYSLEFIP</sequence>
<evidence type="ECO:0000256" key="1">
    <source>
        <dbReference type="SAM" id="Phobius"/>
    </source>
</evidence>
<dbReference type="EMBL" id="LCDA01000006">
    <property type="protein sequence ID" value="KKS42774.1"/>
    <property type="molecule type" value="Genomic_DNA"/>
</dbReference>